<feature type="domain" description="Radical SAM core" evidence="7">
    <location>
        <begin position="30"/>
        <end position="252"/>
    </location>
</feature>
<dbReference type="GO" id="GO:0051539">
    <property type="term" value="F:4 iron, 4 sulfur cluster binding"/>
    <property type="evidence" value="ECO:0007669"/>
    <property type="project" value="UniProtKB-KW"/>
</dbReference>
<dbReference type="GO" id="GO:0046872">
    <property type="term" value="F:metal ion binding"/>
    <property type="evidence" value="ECO:0007669"/>
    <property type="project" value="UniProtKB-KW"/>
</dbReference>
<proteinExistence type="predicted"/>
<evidence type="ECO:0000259" key="7">
    <source>
        <dbReference type="PROSITE" id="PS51918"/>
    </source>
</evidence>
<dbReference type="InterPro" id="IPR007197">
    <property type="entry name" value="rSAM"/>
</dbReference>
<feature type="non-terminal residue" evidence="8">
    <location>
        <position position="1"/>
    </location>
</feature>
<evidence type="ECO:0000256" key="3">
    <source>
        <dbReference type="ARBA" id="ARBA00022691"/>
    </source>
</evidence>
<dbReference type="GO" id="GO:0070475">
    <property type="term" value="P:rRNA base methylation"/>
    <property type="evidence" value="ECO:0007669"/>
    <property type="project" value="TreeGrafter"/>
</dbReference>
<dbReference type="GO" id="GO:0030488">
    <property type="term" value="P:tRNA methylation"/>
    <property type="evidence" value="ECO:0007669"/>
    <property type="project" value="TreeGrafter"/>
</dbReference>
<keyword evidence="4" id="KW-0479">Metal-binding</keyword>
<dbReference type="Gene3D" id="3.20.20.70">
    <property type="entry name" value="Aldolase class I"/>
    <property type="match status" value="1"/>
</dbReference>
<evidence type="ECO:0000256" key="5">
    <source>
        <dbReference type="ARBA" id="ARBA00023004"/>
    </source>
</evidence>
<evidence type="ECO:0000256" key="2">
    <source>
        <dbReference type="ARBA" id="ARBA00022485"/>
    </source>
</evidence>
<accession>A0A0F8ZLP1</accession>
<comment type="caution">
    <text evidence="8">The sequence shown here is derived from an EMBL/GenBank/DDBJ whole genome shotgun (WGS) entry which is preliminary data.</text>
</comment>
<keyword evidence="3" id="KW-0949">S-adenosyl-L-methionine</keyword>
<dbReference type="AlphaFoldDB" id="A0A0F8ZLP1"/>
<comment type="cofactor">
    <cofactor evidence="1">
        <name>[4Fe-4S] cluster</name>
        <dbReference type="ChEBI" id="CHEBI:49883"/>
    </cofactor>
</comment>
<keyword evidence="6" id="KW-0411">Iron-sulfur</keyword>
<organism evidence="8">
    <name type="scientific">marine sediment metagenome</name>
    <dbReference type="NCBI Taxonomy" id="412755"/>
    <lineage>
        <taxon>unclassified sequences</taxon>
        <taxon>metagenomes</taxon>
        <taxon>ecological metagenomes</taxon>
    </lineage>
</organism>
<evidence type="ECO:0000313" key="8">
    <source>
        <dbReference type="EMBL" id="KKK86920.1"/>
    </source>
</evidence>
<dbReference type="GO" id="GO:0003824">
    <property type="term" value="F:catalytic activity"/>
    <property type="evidence" value="ECO:0007669"/>
    <property type="project" value="InterPro"/>
</dbReference>
<dbReference type="PROSITE" id="PS51918">
    <property type="entry name" value="RADICAL_SAM"/>
    <property type="match status" value="1"/>
</dbReference>
<evidence type="ECO:0000256" key="4">
    <source>
        <dbReference type="ARBA" id="ARBA00022723"/>
    </source>
</evidence>
<dbReference type="InterPro" id="IPR040072">
    <property type="entry name" value="Methyltransferase_A"/>
</dbReference>
<evidence type="ECO:0000256" key="1">
    <source>
        <dbReference type="ARBA" id="ARBA00001966"/>
    </source>
</evidence>
<keyword evidence="2" id="KW-0004">4Fe-4S</keyword>
<evidence type="ECO:0000256" key="6">
    <source>
        <dbReference type="ARBA" id="ARBA00023014"/>
    </source>
</evidence>
<sequence>RLGYTDSGITRLLSYETHDEFKTRVALVHRPEKTIICISTQIGCTGTCKFCSAGPMAVVRGLSRFEMLHIVCDTLFYIPASHPVLVSFMGTGEPLANAEEVRQAIQLMRGIRTPGLLSFALSTSGVFLPELERFPHDVKVQFSLISPIPSVLKELVPQADRIGNILVALCHYPGPKEINTPLIEGVNNDHSTMRTLGAVAQCCGVSVKLNRFHPVNTQYAAAGNEEQCLAWLQRTGAEAELYATDGEDIMAACGQFELR</sequence>
<dbReference type="InterPro" id="IPR058240">
    <property type="entry name" value="rSAM_sf"/>
</dbReference>
<dbReference type="PANTHER" id="PTHR30544:SF5">
    <property type="entry name" value="RADICAL SAM CORE DOMAIN-CONTAINING PROTEIN"/>
    <property type="match status" value="1"/>
</dbReference>
<dbReference type="SUPFAM" id="SSF102114">
    <property type="entry name" value="Radical SAM enzymes"/>
    <property type="match status" value="1"/>
</dbReference>
<reference evidence="8" key="1">
    <citation type="journal article" date="2015" name="Nature">
        <title>Complex archaea that bridge the gap between prokaryotes and eukaryotes.</title>
        <authorList>
            <person name="Spang A."/>
            <person name="Saw J.H."/>
            <person name="Jorgensen S.L."/>
            <person name="Zaremba-Niedzwiedzka K."/>
            <person name="Martijn J."/>
            <person name="Lind A.E."/>
            <person name="van Eijk R."/>
            <person name="Schleper C."/>
            <person name="Guy L."/>
            <person name="Ettema T.J."/>
        </authorList>
    </citation>
    <scope>NUCLEOTIDE SEQUENCE</scope>
</reference>
<protein>
    <recommendedName>
        <fullName evidence="7">Radical SAM core domain-containing protein</fullName>
    </recommendedName>
</protein>
<gene>
    <name evidence="8" type="ORF">LCGC14_2758420</name>
</gene>
<dbReference type="EMBL" id="LAZR01050638">
    <property type="protein sequence ID" value="KKK86920.1"/>
    <property type="molecule type" value="Genomic_DNA"/>
</dbReference>
<keyword evidence="5" id="KW-0408">Iron</keyword>
<name>A0A0F8ZLP1_9ZZZZ</name>
<dbReference type="PANTHER" id="PTHR30544">
    <property type="entry name" value="23S RRNA METHYLTRANSFERASE"/>
    <property type="match status" value="1"/>
</dbReference>
<dbReference type="InterPro" id="IPR013785">
    <property type="entry name" value="Aldolase_TIM"/>
</dbReference>